<evidence type="ECO:0008006" key="3">
    <source>
        <dbReference type="Google" id="ProtNLM"/>
    </source>
</evidence>
<accession>A0AAV3WEJ8</accession>
<evidence type="ECO:0000313" key="1">
    <source>
        <dbReference type="EMBL" id="GET35694.1"/>
    </source>
</evidence>
<sequence length="270" mass="31627">MGTAHPTTFWKQFLMSDSEFLEKLHRTWVQALIEGGWNDCAAIIVDAELSFEESWDEYLNRPYISGLSIYLPLSFHLIVTRDEDMQKVIKQYFFSIAQGYVWDDMTDFPVNYRVNLLEVEENWQKTIKFLIAKSKDLNQALVTEKVFARKGKEPIVYNEMKFASQSEIRIAQELEACGVLFFPLPLAVRHETGNIYEDHREVDFLVCLDGTFGILEISFHQNRYEQDKQKDAWFKKSGILCIEHYPADNCYNQPQAVVNEFISILSKHKR</sequence>
<gene>
    <name evidence="1" type="ORF">MiSe_04360</name>
</gene>
<comment type="caution">
    <text evidence="1">The sequence shown here is derived from an EMBL/GenBank/DDBJ whole genome shotgun (WGS) entry which is preliminary data.</text>
</comment>
<keyword evidence="2" id="KW-1185">Reference proteome</keyword>
<evidence type="ECO:0000313" key="2">
    <source>
        <dbReference type="Proteomes" id="UP001050975"/>
    </source>
</evidence>
<reference evidence="1" key="1">
    <citation type="submission" date="2019-10" db="EMBL/GenBank/DDBJ databases">
        <title>Draft genome sequece of Microseira wollei NIES-4236.</title>
        <authorList>
            <person name="Yamaguchi H."/>
            <person name="Suzuki S."/>
            <person name="Kawachi M."/>
        </authorList>
    </citation>
    <scope>NUCLEOTIDE SEQUENCE</scope>
    <source>
        <strain evidence="1">NIES-4236</strain>
    </source>
</reference>
<dbReference type="EMBL" id="BLAY01000003">
    <property type="protein sequence ID" value="GET35694.1"/>
    <property type="molecule type" value="Genomic_DNA"/>
</dbReference>
<protein>
    <recommendedName>
        <fullName evidence="3">DUF559 domain-containing protein</fullName>
    </recommendedName>
</protein>
<organism evidence="1 2">
    <name type="scientific">Microseira wollei NIES-4236</name>
    <dbReference type="NCBI Taxonomy" id="2530354"/>
    <lineage>
        <taxon>Bacteria</taxon>
        <taxon>Bacillati</taxon>
        <taxon>Cyanobacteriota</taxon>
        <taxon>Cyanophyceae</taxon>
        <taxon>Oscillatoriophycideae</taxon>
        <taxon>Aerosakkonematales</taxon>
        <taxon>Aerosakkonemataceae</taxon>
        <taxon>Microseira</taxon>
    </lineage>
</organism>
<dbReference type="Proteomes" id="UP001050975">
    <property type="component" value="Unassembled WGS sequence"/>
</dbReference>
<proteinExistence type="predicted"/>
<dbReference type="AlphaFoldDB" id="A0AAV3WEJ8"/>
<name>A0AAV3WEJ8_9CYAN</name>